<dbReference type="InterPro" id="IPR001138">
    <property type="entry name" value="Zn2Cys6_DnaBD"/>
</dbReference>
<dbReference type="SMART" id="SM00066">
    <property type="entry name" value="GAL4"/>
    <property type="match status" value="1"/>
</dbReference>
<feature type="compositionally biased region" description="Low complexity" evidence="2">
    <location>
        <begin position="216"/>
        <end position="237"/>
    </location>
</feature>
<gene>
    <name evidence="4" type="ORF">LTR91_005426</name>
</gene>
<proteinExistence type="predicted"/>
<keyword evidence="5" id="KW-1185">Reference proteome</keyword>
<name>A0AAN6QXL2_9PEZI</name>
<protein>
    <recommendedName>
        <fullName evidence="3">Zn(2)-C6 fungal-type domain-containing protein</fullName>
    </recommendedName>
</protein>
<dbReference type="GO" id="GO:0000981">
    <property type="term" value="F:DNA-binding transcription factor activity, RNA polymerase II-specific"/>
    <property type="evidence" value="ECO:0007669"/>
    <property type="project" value="InterPro"/>
</dbReference>
<reference evidence="4" key="1">
    <citation type="submission" date="2023-06" db="EMBL/GenBank/DDBJ databases">
        <title>Black Yeasts Isolated from many extreme environments.</title>
        <authorList>
            <person name="Coleine C."/>
            <person name="Stajich J.E."/>
            <person name="Selbmann L."/>
        </authorList>
    </citation>
    <scope>NUCLEOTIDE SEQUENCE</scope>
    <source>
        <strain evidence="4">CCFEE 5200</strain>
    </source>
</reference>
<dbReference type="AlphaFoldDB" id="A0AAN6QXL2"/>
<comment type="caution">
    <text evidence="4">The sequence shown here is derived from an EMBL/GenBank/DDBJ whole genome shotgun (WGS) entry which is preliminary data.</text>
</comment>
<feature type="domain" description="Zn(2)-C6 fungal-type" evidence="3">
    <location>
        <begin position="54"/>
        <end position="84"/>
    </location>
</feature>
<dbReference type="GO" id="GO:0008270">
    <property type="term" value="F:zinc ion binding"/>
    <property type="evidence" value="ECO:0007669"/>
    <property type="project" value="InterPro"/>
</dbReference>
<sequence length="246" mass="27065">MAGSGAVRSERTLLAAQSPPSGRRGSTDSAGSTMSTKGTRATAGRQKRTLIESACSACRRRKSRCDGERPSCSRCHTLRTDCAYEAEEGESRWSALRRRNQILETERTELRELISYLQTRPEPEAQEVFQRIRSGGPDDIFALLRQLREGGESYSMQDIQTQRPQAARNQEPSHSPVACNQRLPPISTMFEVSGSYTRPPLTLPMMQSASGPQGPSSARSHSSRSQSSQSGASDTSSLDYPFRNGF</sequence>
<feature type="compositionally biased region" description="Polar residues" evidence="2">
    <location>
        <begin position="205"/>
        <end position="215"/>
    </location>
</feature>
<dbReference type="PROSITE" id="PS50048">
    <property type="entry name" value="ZN2_CY6_FUNGAL_2"/>
    <property type="match status" value="1"/>
</dbReference>
<accession>A0AAN6QXL2</accession>
<dbReference type="Gene3D" id="4.10.240.10">
    <property type="entry name" value="Zn(2)-C6 fungal-type DNA-binding domain"/>
    <property type="match status" value="1"/>
</dbReference>
<evidence type="ECO:0000313" key="5">
    <source>
        <dbReference type="Proteomes" id="UP001175353"/>
    </source>
</evidence>
<feature type="compositionally biased region" description="Polar residues" evidence="2">
    <location>
        <begin position="154"/>
        <end position="173"/>
    </location>
</feature>
<dbReference type="Pfam" id="PF00172">
    <property type="entry name" value="Zn_clus"/>
    <property type="match status" value="1"/>
</dbReference>
<dbReference type="SUPFAM" id="SSF57701">
    <property type="entry name" value="Zn2/Cys6 DNA-binding domain"/>
    <property type="match status" value="1"/>
</dbReference>
<feature type="compositionally biased region" description="Polar residues" evidence="2">
    <location>
        <begin position="27"/>
        <end position="39"/>
    </location>
</feature>
<dbReference type="CDD" id="cd00067">
    <property type="entry name" value="GAL4"/>
    <property type="match status" value="1"/>
</dbReference>
<evidence type="ECO:0000256" key="1">
    <source>
        <dbReference type="ARBA" id="ARBA00023242"/>
    </source>
</evidence>
<dbReference type="PANTHER" id="PTHR47256:SF1">
    <property type="entry name" value="ZN(II)2CYS6 TRANSCRIPTION FACTOR (EUROFUNG)"/>
    <property type="match status" value="1"/>
</dbReference>
<feature type="region of interest" description="Disordered" evidence="2">
    <location>
        <begin position="152"/>
        <end position="246"/>
    </location>
</feature>
<dbReference type="Proteomes" id="UP001175353">
    <property type="component" value="Unassembled WGS sequence"/>
</dbReference>
<dbReference type="EMBL" id="JAUJLE010000034">
    <property type="protein sequence ID" value="KAK1001374.1"/>
    <property type="molecule type" value="Genomic_DNA"/>
</dbReference>
<evidence type="ECO:0000256" key="2">
    <source>
        <dbReference type="SAM" id="MobiDB-lite"/>
    </source>
</evidence>
<organism evidence="4 5">
    <name type="scientific">Friedmanniomyces endolithicus</name>
    <dbReference type="NCBI Taxonomy" id="329885"/>
    <lineage>
        <taxon>Eukaryota</taxon>
        <taxon>Fungi</taxon>
        <taxon>Dikarya</taxon>
        <taxon>Ascomycota</taxon>
        <taxon>Pezizomycotina</taxon>
        <taxon>Dothideomycetes</taxon>
        <taxon>Dothideomycetidae</taxon>
        <taxon>Mycosphaerellales</taxon>
        <taxon>Teratosphaeriaceae</taxon>
        <taxon>Friedmanniomyces</taxon>
    </lineage>
</organism>
<evidence type="ECO:0000313" key="4">
    <source>
        <dbReference type="EMBL" id="KAK1001374.1"/>
    </source>
</evidence>
<keyword evidence="1" id="KW-0539">Nucleus</keyword>
<evidence type="ECO:0000259" key="3">
    <source>
        <dbReference type="PROSITE" id="PS50048"/>
    </source>
</evidence>
<dbReference type="PANTHER" id="PTHR47256">
    <property type="entry name" value="ZN(II)2CYS6 TRANSCRIPTION FACTOR (EUROFUNG)-RELATED"/>
    <property type="match status" value="1"/>
</dbReference>
<dbReference type="InterPro" id="IPR036864">
    <property type="entry name" value="Zn2-C6_fun-type_DNA-bd_sf"/>
</dbReference>
<feature type="region of interest" description="Disordered" evidence="2">
    <location>
        <begin position="1"/>
        <end position="47"/>
    </location>
</feature>
<dbReference type="PROSITE" id="PS00463">
    <property type="entry name" value="ZN2_CY6_FUNGAL_1"/>
    <property type="match status" value="1"/>
</dbReference>
<dbReference type="InterPro" id="IPR053187">
    <property type="entry name" value="Notoamide_regulator"/>
</dbReference>